<sequence length="256" mass="29411">MEIWKDPSVLIFYLIVILLFIIVFTFLFFLLHQKSLKKILDTELKRSKAEILHQKNIVKISVDAQEEERKRIARIIHDDIGNRIHILSVWLNNPEAWQSERAKDIILKQLPALSEATRTVSHALYPVDVEHIGLIATLEEMAVNVSASLNVQLVISHFYHTPPLAMEIQIYRIIQEFLNNVLKHAQASQMQIHLRSTEQYLAILLADNGKGFKLTEVKKGMGLHNIEARIQVIQAAFKWKSTEGKGSQLLILISKQ</sequence>
<feature type="transmembrane region" description="Helical" evidence="6">
    <location>
        <begin position="12"/>
        <end position="31"/>
    </location>
</feature>
<evidence type="ECO:0000256" key="4">
    <source>
        <dbReference type="ARBA" id="ARBA00022777"/>
    </source>
</evidence>
<dbReference type="RefSeq" id="WP_002991279.1">
    <property type="nucleotide sequence ID" value="NZ_CP068108.1"/>
</dbReference>
<dbReference type="OrthoDB" id="9778366at2"/>
<reference evidence="8 9" key="1">
    <citation type="submission" date="2021-01" db="EMBL/GenBank/DDBJ databases">
        <title>FDA dAtabase for Regulatory Grade micrObial Sequences (FDA-ARGOS): Supporting development and validation of Infectious Disease Dx tests.</title>
        <authorList>
            <person name="Sproer C."/>
            <person name="Gronow S."/>
            <person name="Severitt S."/>
            <person name="Schroder I."/>
            <person name="Tallon L."/>
            <person name="Sadzewicz L."/>
            <person name="Zhao X."/>
            <person name="Boylan J."/>
            <person name="Ott S."/>
            <person name="Bowen H."/>
            <person name="Vavikolanu K."/>
            <person name="Mehta A."/>
            <person name="Aluvathingal J."/>
            <person name="Nadendla S."/>
            <person name="Lowell S."/>
            <person name="Myers T."/>
            <person name="Yan Y."/>
            <person name="Sichtig H."/>
        </authorList>
    </citation>
    <scope>NUCLEOTIDE SEQUENCE [LARGE SCALE GENOMIC DNA]</scope>
    <source>
        <strain evidence="8 9">FDAARGOS_1131</strain>
    </source>
</reference>
<dbReference type="EC" id="2.7.13.3" evidence="2"/>
<dbReference type="EMBL" id="CP068108">
    <property type="protein sequence ID" value="QQU01056.1"/>
    <property type="molecule type" value="Genomic_DNA"/>
</dbReference>
<dbReference type="GO" id="GO:0000160">
    <property type="term" value="P:phosphorelay signal transduction system"/>
    <property type="evidence" value="ECO:0007669"/>
    <property type="project" value="UniProtKB-KW"/>
</dbReference>
<keyword evidence="6" id="KW-0812">Transmembrane</keyword>
<evidence type="ECO:0000256" key="2">
    <source>
        <dbReference type="ARBA" id="ARBA00012438"/>
    </source>
</evidence>
<evidence type="ECO:0000259" key="7">
    <source>
        <dbReference type="Pfam" id="PF02518"/>
    </source>
</evidence>
<dbReference type="Proteomes" id="UP000596202">
    <property type="component" value="Chromosome"/>
</dbReference>
<organism evidence="8 9">
    <name type="scientific">Myroides odoratus</name>
    <name type="common">Flavobacterium odoratum</name>
    <dbReference type="NCBI Taxonomy" id="256"/>
    <lineage>
        <taxon>Bacteria</taxon>
        <taxon>Pseudomonadati</taxon>
        <taxon>Bacteroidota</taxon>
        <taxon>Flavobacteriia</taxon>
        <taxon>Flavobacteriales</taxon>
        <taxon>Flavobacteriaceae</taxon>
        <taxon>Myroides</taxon>
    </lineage>
</organism>
<dbReference type="Gene3D" id="1.20.5.1930">
    <property type="match status" value="1"/>
</dbReference>
<keyword evidence="4 8" id="KW-0418">Kinase</keyword>
<evidence type="ECO:0000313" key="8">
    <source>
        <dbReference type="EMBL" id="QQU01056.1"/>
    </source>
</evidence>
<accession>A0A9Q6ZE67</accession>
<dbReference type="AlphaFoldDB" id="A0A9Q6ZE67"/>
<dbReference type="GO" id="GO:0004673">
    <property type="term" value="F:protein histidine kinase activity"/>
    <property type="evidence" value="ECO:0007669"/>
    <property type="project" value="UniProtKB-EC"/>
</dbReference>
<dbReference type="InterPro" id="IPR050482">
    <property type="entry name" value="Sensor_HK_TwoCompSys"/>
</dbReference>
<keyword evidence="6" id="KW-1133">Transmembrane helix</keyword>
<keyword evidence="6" id="KW-0472">Membrane</keyword>
<evidence type="ECO:0000256" key="6">
    <source>
        <dbReference type="SAM" id="Phobius"/>
    </source>
</evidence>
<name>A0A9Q6ZE67_MYROD</name>
<protein>
    <recommendedName>
        <fullName evidence="2">histidine kinase</fullName>
        <ecNumber evidence="2">2.7.13.3</ecNumber>
    </recommendedName>
</protein>
<dbReference type="Pfam" id="PF02518">
    <property type="entry name" value="HATPase_c"/>
    <property type="match status" value="1"/>
</dbReference>
<feature type="domain" description="Histidine kinase/HSP90-like ATPase" evidence="7">
    <location>
        <begin position="167"/>
        <end position="250"/>
    </location>
</feature>
<dbReference type="InterPro" id="IPR003594">
    <property type="entry name" value="HATPase_dom"/>
</dbReference>
<dbReference type="CDD" id="cd16917">
    <property type="entry name" value="HATPase_UhpB-NarQ-NarX-like"/>
    <property type="match status" value="1"/>
</dbReference>
<dbReference type="Gene3D" id="3.30.565.10">
    <property type="entry name" value="Histidine kinase-like ATPase, C-terminal domain"/>
    <property type="match status" value="1"/>
</dbReference>
<keyword evidence="5" id="KW-0902">Two-component regulatory system</keyword>
<dbReference type="PANTHER" id="PTHR24421:SF10">
    <property type="entry name" value="NITRATE_NITRITE SENSOR PROTEIN NARQ"/>
    <property type="match status" value="1"/>
</dbReference>
<dbReference type="GeneID" id="93526934"/>
<evidence type="ECO:0000256" key="5">
    <source>
        <dbReference type="ARBA" id="ARBA00023012"/>
    </source>
</evidence>
<gene>
    <name evidence="8" type="ORF">I6I88_04680</name>
</gene>
<dbReference type="PANTHER" id="PTHR24421">
    <property type="entry name" value="NITRATE/NITRITE SENSOR PROTEIN NARX-RELATED"/>
    <property type="match status" value="1"/>
</dbReference>
<evidence type="ECO:0000256" key="1">
    <source>
        <dbReference type="ARBA" id="ARBA00000085"/>
    </source>
</evidence>
<proteinExistence type="predicted"/>
<keyword evidence="3" id="KW-0808">Transferase</keyword>
<dbReference type="InterPro" id="IPR036890">
    <property type="entry name" value="HATPase_C_sf"/>
</dbReference>
<dbReference type="SUPFAM" id="SSF55874">
    <property type="entry name" value="ATPase domain of HSP90 chaperone/DNA topoisomerase II/histidine kinase"/>
    <property type="match status" value="1"/>
</dbReference>
<evidence type="ECO:0000256" key="3">
    <source>
        <dbReference type="ARBA" id="ARBA00022679"/>
    </source>
</evidence>
<evidence type="ECO:0000313" key="9">
    <source>
        <dbReference type="Proteomes" id="UP000596202"/>
    </source>
</evidence>
<comment type="catalytic activity">
    <reaction evidence="1">
        <text>ATP + protein L-histidine = ADP + protein N-phospho-L-histidine.</text>
        <dbReference type="EC" id="2.7.13.3"/>
    </reaction>
</comment>